<dbReference type="InterPro" id="IPR029033">
    <property type="entry name" value="His_PPase_superfam"/>
</dbReference>
<dbReference type="AlphaFoldDB" id="A0AAD0QYK0"/>
<protein>
    <submittedName>
        <fullName evidence="1">Histidine phosphatase family protein</fullName>
    </submittedName>
</protein>
<evidence type="ECO:0000313" key="2">
    <source>
        <dbReference type="Proteomes" id="UP000256503"/>
    </source>
</evidence>
<organism evidence="1 2">
    <name type="scientific">Pseudomonas plecoglossicida</name>
    <dbReference type="NCBI Taxonomy" id="70775"/>
    <lineage>
        <taxon>Bacteria</taxon>
        <taxon>Pseudomonadati</taxon>
        <taxon>Pseudomonadota</taxon>
        <taxon>Gammaproteobacteria</taxon>
        <taxon>Pseudomonadales</taxon>
        <taxon>Pseudomonadaceae</taxon>
        <taxon>Pseudomonas</taxon>
    </lineage>
</organism>
<reference evidence="1 2" key="1">
    <citation type="submission" date="2018-07" db="EMBL/GenBank/DDBJ databases">
        <title>Complete genome sequence of a Pseudomonas plecoglossicida strain pathogenic to the marine fish, Larimichthys crocea.</title>
        <authorList>
            <person name="Tao Z."/>
        </authorList>
    </citation>
    <scope>NUCLEOTIDE SEQUENCE [LARGE SCALE GENOMIC DNA]</scope>
    <source>
        <strain evidence="1 2">XSDHY-P</strain>
    </source>
</reference>
<sequence>MKATHLTLICHAPTEAQRLGRFHVDGEGLQPITMQPLALPPGAGSLTGPELRATQTASLLGLQPAVELALRDCDLGRWKGMPLKTLQLDEPDLLQAWMTDPGSAPHGGESIADLCQRVACWLDSFAAPGHWVAVTHPMVIRAAMLHVLQCPVAAFHRIDVQPLAPLHLGHYGMWRVRLTSAD</sequence>
<dbReference type="Proteomes" id="UP000256503">
    <property type="component" value="Chromosome"/>
</dbReference>
<name>A0AAD0QYK0_PSEDL</name>
<dbReference type="SUPFAM" id="SSF53254">
    <property type="entry name" value="Phosphoglycerate mutase-like"/>
    <property type="match status" value="1"/>
</dbReference>
<evidence type="ECO:0000313" key="1">
    <source>
        <dbReference type="EMBL" id="AXM97342.1"/>
    </source>
</evidence>
<dbReference type="SMART" id="SM00855">
    <property type="entry name" value="PGAM"/>
    <property type="match status" value="1"/>
</dbReference>
<accession>A0AAD0QYK0</accession>
<dbReference type="GeneID" id="49615108"/>
<dbReference type="Gene3D" id="3.40.50.1240">
    <property type="entry name" value="Phosphoglycerate mutase-like"/>
    <property type="match status" value="1"/>
</dbReference>
<dbReference type="InterPro" id="IPR013078">
    <property type="entry name" value="His_Pase_superF_clade-1"/>
</dbReference>
<proteinExistence type="predicted"/>
<dbReference type="RefSeq" id="WP_016394338.1">
    <property type="nucleotide sequence ID" value="NZ_CP031146.1"/>
</dbReference>
<dbReference type="EMBL" id="CP031146">
    <property type="protein sequence ID" value="AXM97342.1"/>
    <property type="molecule type" value="Genomic_DNA"/>
</dbReference>
<dbReference type="Pfam" id="PF00300">
    <property type="entry name" value="His_Phos_1"/>
    <property type="match status" value="1"/>
</dbReference>
<gene>
    <name evidence="1" type="ORF">DVB73_16950</name>
</gene>